<dbReference type="Pfam" id="PF00550">
    <property type="entry name" value="PP-binding"/>
    <property type="match status" value="1"/>
</dbReference>
<dbReference type="PROSITE" id="PS50075">
    <property type="entry name" value="CARRIER"/>
    <property type="match status" value="1"/>
</dbReference>
<dbReference type="STRING" id="1542390.KX01_1351"/>
<dbReference type="SUPFAM" id="SSF47336">
    <property type="entry name" value="ACP-like"/>
    <property type="match status" value="1"/>
</dbReference>
<dbReference type="NCBIfam" id="NF003757">
    <property type="entry name" value="PRK05350.1"/>
    <property type="match status" value="1"/>
</dbReference>
<name>A0A1J0KTM9_9GAMM</name>
<dbReference type="RefSeq" id="WP_071664247.1">
    <property type="nucleotide sequence ID" value="NZ_CP009654.1"/>
</dbReference>
<evidence type="ECO:0000259" key="1">
    <source>
        <dbReference type="PROSITE" id="PS50075"/>
    </source>
</evidence>
<accession>A0A1J0KTM9</accession>
<dbReference type="InterPro" id="IPR009081">
    <property type="entry name" value="PP-bd_ACP"/>
</dbReference>
<keyword evidence="3" id="KW-1185">Reference proteome</keyword>
<gene>
    <name evidence="2" type="ORF">KX01_1351</name>
</gene>
<dbReference type="OrthoDB" id="3392378at2"/>
<reference evidence="3" key="1">
    <citation type="submission" date="2014-10" db="EMBL/GenBank/DDBJ databases">
        <authorList>
            <person name="Kuske C.R."/>
            <person name="Challacombe J.F."/>
            <person name="Daligault H.E."/>
            <person name="Davenport K.W."/>
            <person name="Johnson S.L."/>
            <person name="Siddaramappa S."/>
            <person name="Petersen J.M."/>
        </authorList>
    </citation>
    <scope>NUCLEOTIDE SEQUENCE [LARGE SCALE GENOMIC DNA]</scope>
    <source>
        <strain evidence="3">CA97-1460</strain>
    </source>
</reference>
<dbReference type="KEGG" id="frc:KX01_1351"/>
<proteinExistence type="predicted"/>
<feature type="domain" description="Carrier" evidence="1">
    <location>
        <begin position="6"/>
        <end position="81"/>
    </location>
</feature>
<dbReference type="EMBL" id="CP009654">
    <property type="protein sequence ID" value="APC97043.1"/>
    <property type="molecule type" value="Genomic_DNA"/>
</dbReference>
<sequence length="86" mass="10058">MQISHEGIFEELQQILHKLFELDIDDITLDSRLYEDLDLDSIDAVDLIVQLQSITKHKFKPEEFKAVRTVSDVVEVIYQELKNQAN</sequence>
<evidence type="ECO:0000313" key="2">
    <source>
        <dbReference type="EMBL" id="APC97043.1"/>
    </source>
</evidence>
<organism evidence="2 3">
    <name type="scientific">Francisella frigiditurris</name>
    <dbReference type="NCBI Taxonomy" id="1542390"/>
    <lineage>
        <taxon>Bacteria</taxon>
        <taxon>Pseudomonadati</taxon>
        <taxon>Pseudomonadota</taxon>
        <taxon>Gammaproteobacteria</taxon>
        <taxon>Thiotrichales</taxon>
        <taxon>Francisellaceae</taxon>
        <taxon>Francisella</taxon>
    </lineage>
</organism>
<evidence type="ECO:0000313" key="3">
    <source>
        <dbReference type="Proteomes" id="UP000182521"/>
    </source>
</evidence>
<dbReference type="AlphaFoldDB" id="A0A1J0KTM9"/>
<dbReference type="Gene3D" id="1.10.1200.10">
    <property type="entry name" value="ACP-like"/>
    <property type="match status" value="1"/>
</dbReference>
<dbReference type="Proteomes" id="UP000182521">
    <property type="component" value="Chromosome"/>
</dbReference>
<protein>
    <submittedName>
        <fullName evidence="2">Phosphopantetheine attachment site family protein</fullName>
    </submittedName>
</protein>
<dbReference type="InterPro" id="IPR036736">
    <property type="entry name" value="ACP-like_sf"/>
</dbReference>